<evidence type="ECO:0000313" key="7">
    <source>
        <dbReference type="EMBL" id="KAK5169106.1"/>
    </source>
</evidence>
<feature type="domain" description="Survival protein SurE-like phosphatase/nucleotidase" evidence="6">
    <location>
        <begin position="52"/>
        <end position="258"/>
    </location>
</feature>
<comment type="caution">
    <text evidence="7">The sequence shown here is derived from an EMBL/GenBank/DDBJ whole genome shotgun (WGS) entry which is preliminary data.</text>
</comment>
<dbReference type="InterPro" id="IPR002828">
    <property type="entry name" value="SurE-like_Pase/nucleotidase"/>
</dbReference>
<evidence type="ECO:0000256" key="1">
    <source>
        <dbReference type="ARBA" id="ARBA00011062"/>
    </source>
</evidence>
<dbReference type="EMBL" id="JAVRRT010000009">
    <property type="protein sequence ID" value="KAK5169106.1"/>
    <property type="molecule type" value="Genomic_DNA"/>
</dbReference>
<sequence length="343" mass="36526">MGWCGWKQVCLFLLSTPAVSSRSALLEEQLPPNMHLPTSLFLMPLAAQAVNVLQSNDDGWAEKNLRVFYYSLVDAGFDSIISAPAENQSGRSSLDAPPTEVDDGCEFNSCPPGSPPTGRNESMPRFNAQKGEEELIDPQYVNSYPVTAMKYGINTLSEEFFGGEPDIAVAGPNVGSNLGIITQFSGTVGAAVEAVKQGIPAIAFSGSSGSQTAWNAPLETYMSTYADLSTTLTQAVVNSGTPYLPGDVFLNVNYPEIGDNCRKPSDFKFVLSRVNIAVPFVTPDDVETCGNDGRLPNERDVIGTDGCYASVSVGDANDKTTAGIKAQRVVLGKLQSILSCLPE</sequence>
<keyword evidence="3" id="KW-0378">Hydrolase</keyword>
<organism evidence="7 8">
    <name type="scientific">Saxophila tyrrhenica</name>
    <dbReference type="NCBI Taxonomy" id="1690608"/>
    <lineage>
        <taxon>Eukaryota</taxon>
        <taxon>Fungi</taxon>
        <taxon>Dikarya</taxon>
        <taxon>Ascomycota</taxon>
        <taxon>Pezizomycotina</taxon>
        <taxon>Dothideomycetes</taxon>
        <taxon>Dothideomycetidae</taxon>
        <taxon>Mycosphaerellales</taxon>
        <taxon>Extremaceae</taxon>
        <taxon>Saxophila</taxon>
    </lineage>
</organism>
<dbReference type="PANTHER" id="PTHR30457">
    <property type="entry name" value="5'-NUCLEOTIDASE SURE"/>
    <property type="match status" value="1"/>
</dbReference>
<feature type="signal peptide" evidence="5">
    <location>
        <begin position="1"/>
        <end position="21"/>
    </location>
</feature>
<dbReference type="Pfam" id="PF01975">
    <property type="entry name" value="SurE"/>
    <property type="match status" value="1"/>
</dbReference>
<gene>
    <name evidence="7" type="ORF">LTR77_006415</name>
</gene>
<dbReference type="GO" id="GO:0046872">
    <property type="term" value="F:metal ion binding"/>
    <property type="evidence" value="ECO:0007669"/>
    <property type="project" value="UniProtKB-KW"/>
</dbReference>
<accession>A0AAV9P822</accession>
<dbReference type="SUPFAM" id="SSF64167">
    <property type="entry name" value="SurE-like"/>
    <property type="match status" value="1"/>
</dbReference>
<dbReference type="RefSeq" id="XP_064658572.1">
    <property type="nucleotide sequence ID" value="XM_064803657.1"/>
</dbReference>
<dbReference type="InterPro" id="IPR036523">
    <property type="entry name" value="SurE-like_sf"/>
</dbReference>
<feature type="region of interest" description="Disordered" evidence="4">
    <location>
        <begin position="87"/>
        <end position="124"/>
    </location>
</feature>
<protein>
    <recommendedName>
        <fullName evidence="6">Survival protein SurE-like phosphatase/nucleotidase domain-containing protein</fullName>
    </recommendedName>
</protein>
<dbReference type="AlphaFoldDB" id="A0AAV9P822"/>
<dbReference type="PANTHER" id="PTHR30457:SF0">
    <property type="entry name" value="PHOSPHATASE, PUTATIVE (AFU_ORTHOLOGUE AFUA_4G01070)-RELATED"/>
    <property type="match status" value="1"/>
</dbReference>
<keyword evidence="5" id="KW-0732">Signal</keyword>
<dbReference type="GeneID" id="89927755"/>
<evidence type="ECO:0000256" key="5">
    <source>
        <dbReference type="SAM" id="SignalP"/>
    </source>
</evidence>
<evidence type="ECO:0000256" key="2">
    <source>
        <dbReference type="ARBA" id="ARBA00022723"/>
    </source>
</evidence>
<comment type="similarity">
    <text evidence="1">Belongs to the SurE nucleotidase family.</text>
</comment>
<evidence type="ECO:0000313" key="8">
    <source>
        <dbReference type="Proteomes" id="UP001337655"/>
    </source>
</evidence>
<feature type="chain" id="PRO_5043608915" description="Survival protein SurE-like phosphatase/nucleotidase domain-containing protein" evidence="5">
    <location>
        <begin position="22"/>
        <end position="343"/>
    </location>
</feature>
<evidence type="ECO:0000256" key="3">
    <source>
        <dbReference type="ARBA" id="ARBA00022801"/>
    </source>
</evidence>
<evidence type="ECO:0000256" key="4">
    <source>
        <dbReference type="SAM" id="MobiDB-lite"/>
    </source>
</evidence>
<evidence type="ECO:0000259" key="6">
    <source>
        <dbReference type="Pfam" id="PF01975"/>
    </source>
</evidence>
<keyword evidence="8" id="KW-1185">Reference proteome</keyword>
<name>A0AAV9P822_9PEZI</name>
<dbReference type="GO" id="GO:0008252">
    <property type="term" value="F:nucleotidase activity"/>
    <property type="evidence" value="ECO:0007669"/>
    <property type="project" value="InterPro"/>
</dbReference>
<dbReference type="InterPro" id="IPR030048">
    <property type="entry name" value="SurE"/>
</dbReference>
<reference evidence="7 8" key="1">
    <citation type="submission" date="2023-08" db="EMBL/GenBank/DDBJ databases">
        <title>Black Yeasts Isolated from many extreme environments.</title>
        <authorList>
            <person name="Coleine C."/>
            <person name="Stajich J.E."/>
            <person name="Selbmann L."/>
        </authorList>
    </citation>
    <scope>NUCLEOTIDE SEQUENCE [LARGE SCALE GENOMIC DNA]</scope>
    <source>
        <strain evidence="7 8">CCFEE 5935</strain>
    </source>
</reference>
<dbReference type="Proteomes" id="UP001337655">
    <property type="component" value="Unassembled WGS sequence"/>
</dbReference>
<dbReference type="Gene3D" id="3.40.1210.10">
    <property type="entry name" value="Survival protein SurE-like phosphatase/nucleotidase"/>
    <property type="match status" value="1"/>
</dbReference>
<proteinExistence type="inferred from homology"/>
<keyword evidence="2" id="KW-0479">Metal-binding</keyword>